<dbReference type="PANTHER" id="PTHR34047">
    <property type="entry name" value="NUCLEAR INTRON MATURASE 1, MITOCHONDRIAL-RELATED"/>
    <property type="match status" value="1"/>
</dbReference>
<gene>
    <name evidence="3" type="ORF">GCM10010995_26930</name>
</gene>
<dbReference type="InterPro" id="IPR030931">
    <property type="entry name" value="Group_II_RT_mat"/>
</dbReference>
<dbReference type="SUPFAM" id="SSF56672">
    <property type="entry name" value="DNA/RNA polymerases"/>
    <property type="match status" value="1"/>
</dbReference>
<keyword evidence="3" id="KW-0548">Nucleotidyltransferase</keyword>
<proteinExistence type="inferred from homology"/>
<evidence type="ECO:0000313" key="4">
    <source>
        <dbReference type="Proteomes" id="UP000636949"/>
    </source>
</evidence>
<dbReference type="NCBIfam" id="TIGR04416">
    <property type="entry name" value="group_II_RT_mat"/>
    <property type="match status" value="1"/>
</dbReference>
<comment type="caution">
    <text evidence="3">The sequence shown here is derived from an EMBL/GenBank/DDBJ whole genome shotgun (WGS) entry which is preliminary data.</text>
</comment>
<dbReference type="InterPro" id="IPR051083">
    <property type="entry name" value="GrpII_Intron_Splice-Mob/Def"/>
</dbReference>
<keyword evidence="4" id="KW-1185">Reference proteome</keyword>
<dbReference type="RefSeq" id="WP_117003776.1">
    <property type="nucleotide sequence ID" value="NZ_BMJS01000061.1"/>
</dbReference>
<dbReference type="GO" id="GO:0003964">
    <property type="term" value="F:RNA-directed DNA polymerase activity"/>
    <property type="evidence" value="ECO:0007669"/>
    <property type="project" value="UniProtKB-KW"/>
</dbReference>
<dbReference type="InterPro" id="IPR013597">
    <property type="entry name" value="Mat_intron_G2"/>
</dbReference>
<dbReference type="PROSITE" id="PS50878">
    <property type="entry name" value="RT_POL"/>
    <property type="match status" value="1"/>
</dbReference>
<organism evidence="3 4">
    <name type="scientific">Cysteiniphilum litorale</name>
    <dbReference type="NCBI Taxonomy" id="2056700"/>
    <lineage>
        <taxon>Bacteria</taxon>
        <taxon>Pseudomonadati</taxon>
        <taxon>Pseudomonadota</taxon>
        <taxon>Gammaproteobacteria</taxon>
        <taxon>Thiotrichales</taxon>
        <taxon>Fastidiosibacteraceae</taxon>
        <taxon>Cysteiniphilum</taxon>
    </lineage>
</organism>
<dbReference type="EMBL" id="BMJS01000061">
    <property type="protein sequence ID" value="GGG07989.1"/>
    <property type="molecule type" value="Genomic_DNA"/>
</dbReference>
<dbReference type="InterPro" id="IPR025960">
    <property type="entry name" value="RVT_N"/>
</dbReference>
<dbReference type="Pfam" id="PF08388">
    <property type="entry name" value="GIIM"/>
    <property type="match status" value="1"/>
</dbReference>
<keyword evidence="3" id="KW-0808">Transferase</keyword>
<evidence type="ECO:0000313" key="3">
    <source>
        <dbReference type="EMBL" id="GGG07989.1"/>
    </source>
</evidence>
<reference evidence="3" key="2">
    <citation type="submission" date="2020-09" db="EMBL/GenBank/DDBJ databases">
        <authorList>
            <person name="Sun Q."/>
            <person name="Zhou Y."/>
        </authorList>
    </citation>
    <scope>NUCLEOTIDE SEQUENCE</scope>
    <source>
        <strain evidence="3">CGMCC 1.15758</strain>
    </source>
</reference>
<comment type="similarity">
    <text evidence="1">Belongs to the bacterial reverse transcriptase family.</text>
</comment>
<keyword evidence="3" id="KW-0695">RNA-directed DNA polymerase</keyword>
<dbReference type="PANTHER" id="PTHR34047:SF8">
    <property type="entry name" value="PROTEIN YKFC"/>
    <property type="match status" value="1"/>
</dbReference>
<dbReference type="Pfam" id="PF00078">
    <property type="entry name" value="RVT_1"/>
    <property type="match status" value="1"/>
</dbReference>
<name>A0A8J2Z6X6_9GAMM</name>
<dbReference type="OrthoDB" id="9793236at2"/>
<dbReference type="Proteomes" id="UP000636949">
    <property type="component" value="Unassembled WGS sequence"/>
</dbReference>
<protein>
    <submittedName>
        <fullName evidence="3">Group II intron reverse transcriptase/maturase</fullName>
    </submittedName>
</protein>
<evidence type="ECO:0000259" key="2">
    <source>
        <dbReference type="PROSITE" id="PS50878"/>
    </source>
</evidence>
<accession>A0A8J2Z6X6</accession>
<feature type="domain" description="Reverse transcriptase" evidence="2">
    <location>
        <begin position="90"/>
        <end position="319"/>
    </location>
</feature>
<dbReference type="InterPro" id="IPR000477">
    <property type="entry name" value="RT_dom"/>
</dbReference>
<sequence length="487" mass="56064">MTANSLTGASLAWDFIDWKIVEKHVNRLQMRIAKATRERKHGKVKSLQWILTHSFYAKLLAVKRVTGNKGSKTAGIDKELWKSDKQKTAAVTRLKRRGYQPQPLRRIYIPKKNGKQRPLGIPCMIDRAQQALHLLALEPVSEALADKSAYGFRPKRSVADAIAQCFILFSRKACAPWILEGDIKACFDKIGIQWLIDNVPIDKQVLEKWLSSGYIDKGLFFHTEEGTPQGGVISPTLMLLTLKGLEAAAKRSAPRRSDKVNVITYADDFIITANSKETLELKVKPAIERFLKERSLELSQEKTLITHISDGFDFLGFNIRKYNDKLLIKPAKPNVLAFVRNIKAVINKNKATSAGELIQILNLKIMGWANYYRHVVSKKTFAYVDHCIFEALIRWAKRRHPNKGVYWVMRKYHDINPPNWDFKGEVTLKTGEKVKLTRKRMNTIPIRRHVKIKSEATPYDPAFKEYFEQRKMNKGRNIWFDYPNTVM</sequence>
<dbReference type="CDD" id="cd01651">
    <property type="entry name" value="RT_G2_intron"/>
    <property type="match status" value="1"/>
</dbReference>
<dbReference type="Pfam" id="PF13655">
    <property type="entry name" value="RVT_N"/>
    <property type="match status" value="1"/>
</dbReference>
<evidence type="ECO:0000256" key="1">
    <source>
        <dbReference type="ARBA" id="ARBA00034120"/>
    </source>
</evidence>
<dbReference type="AlphaFoldDB" id="A0A8J2Z6X6"/>
<reference evidence="3" key="1">
    <citation type="journal article" date="2014" name="Int. J. Syst. Evol. Microbiol.">
        <title>Complete genome sequence of Corynebacterium casei LMG S-19264T (=DSM 44701T), isolated from a smear-ripened cheese.</title>
        <authorList>
            <consortium name="US DOE Joint Genome Institute (JGI-PGF)"/>
            <person name="Walter F."/>
            <person name="Albersmeier A."/>
            <person name="Kalinowski J."/>
            <person name="Ruckert C."/>
        </authorList>
    </citation>
    <scope>NUCLEOTIDE SEQUENCE</scope>
    <source>
        <strain evidence="3">CGMCC 1.15758</strain>
    </source>
</reference>
<dbReference type="InterPro" id="IPR043502">
    <property type="entry name" value="DNA/RNA_pol_sf"/>
</dbReference>